<protein>
    <submittedName>
        <fullName evidence="1">Peptidase</fullName>
    </submittedName>
</protein>
<dbReference type="EMBL" id="CP035382">
    <property type="protein sequence ID" value="QDK18924.1"/>
    <property type="molecule type" value="Genomic_DNA"/>
</dbReference>
<evidence type="ECO:0000313" key="1">
    <source>
        <dbReference type="EMBL" id="QDK18924.1"/>
    </source>
</evidence>
<name>A0AAP9AJB1_9ENTR</name>
<accession>A0AAP9AJB1</accession>
<sequence length="56" mass="6769">MIVLNTQYICGYVYFLTDDYPLNRPDTRNDMLMIAKCRNLDHLLSTRWHDIYQSVK</sequence>
<organism evidence="1 2">
    <name type="scientific">Leclercia adecarboxylata</name>
    <dbReference type="NCBI Taxonomy" id="83655"/>
    <lineage>
        <taxon>Bacteria</taxon>
        <taxon>Pseudomonadati</taxon>
        <taxon>Pseudomonadota</taxon>
        <taxon>Gammaproteobacteria</taxon>
        <taxon>Enterobacterales</taxon>
        <taxon>Enterobacteriaceae</taxon>
        <taxon>Leclercia</taxon>
    </lineage>
</organism>
<proteinExistence type="predicted"/>
<evidence type="ECO:0000313" key="2">
    <source>
        <dbReference type="Proteomes" id="UP000317812"/>
    </source>
</evidence>
<reference evidence="1 2" key="1">
    <citation type="submission" date="2019-01" db="EMBL/GenBank/DDBJ databases">
        <title>Florfenicol resistance in Enterobacteriaceae and whole-genome sequence analysis of florfenicol-resistant Leclercia adecarboxylata strain R25.</title>
        <authorList>
            <person name="Bao Q."/>
            <person name="Ying Y."/>
        </authorList>
    </citation>
    <scope>NUCLEOTIDE SEQUENCE [LARGE SCALE GENOMIC DNA]</scope>
    <source>
        <strain evidence="1 2">R25</strain>
    </source>
</reference>
<dbReference type="AlphaFoldDB" id="A0AAP9AJB1"/>
<gene>
    <name evidence="1" type="ORF">ES815_11680</name>
</gene>
<dbReference type="Proteomes" id="UP000317812">
    <property type="component" value="Chromosome"/>
</dbReference>